<evidence type="ECO:0000313" key="16">
    <source>
        <dbReference type="EMBL" id="URE38180.1"/>
    </source>
</evidence>
<dbReference type="CDD" id="cd18793">
    <property type="entry name" value="SF2_C_SNF"/>
    <property type="match status" value="1"/>
</dbReference>
<evidence type="ECO:0000259" key="13">
    <source>
        <dbReference type="PROSITE" id="PS50089"/>
    </source>
</evidence>
<dbReference type="InterPro" id="IPR050628">
    <property type="entry name" value="SNF2_RAD54_helicase_TF"/>
</dbReference>
<dbReference type="SMART" id="SM00184">
    <property type="entry name" value="RING"/>
    <property type="match status" value="1"/>
</dbReference>
<proteinExistence type="inferred from homology"/>
<dbReference type="InterPro" id="IPR027417">
    <property type="entry name" value="P-loop_NTPase"/>
</dbReference>
<dbReference type="InterPro" id="IPR017907">
    <property type="entry name" value="Znf_RING_CS"/>
</dbReference>
<keyword evidence="10" id="KW-0539">Nucleus</keyword>
<dbReference type="PROSITE" id="PS51192">
    <property type="entry name" value="HELICASE_ATP_BIND_1"/>
    <property type="match status" value="1"/>
</dbReference>
<dbReference type="Gene3D" id="3.40.50.300">
    <property type="entry name" value="P-loop containing nucleotide triphosphate hydrolases"/>
    <property type="match status" value="1"/>
</dbReference>
<dbReference type="GO" id="GO:0016818">
    <property type="term" value="F:hydrolase activity, acting on acid anhydrides, in phosphorus-containing anhydrides"/>
    <property type="evidence" value="ECO:0007669"/>
    <property type="project" value="InterPro"/>
</dbReference>
<dbReference type="Proteomes" id="UP001055439">
    <property type="component" value="Chromosome 8"/>
</dbReference>
<dbReference type="InterPro" id="IPR001650">
    <property type="entry name" value="Helicase_C-like"/>
</dbReference>
<feature type="region of interest" description="Disordered" evidence="12">
    <location>
        <begin position="288"/>
        <end position="320"/>
    </location>
</feature>
<accession>A0A9E7L4X5</accession>
<dbReference type="SMART" id="SM00490">
    <property type="entry name" value="HELICc"/>
    <property type="match status" value="1"/>
</dbReference>
<dbReference type="InterPro" id="IPR014001">
    <property type="entry name" value="Helicase_ATP-bd"/>
</dbReference>
<dbReference type="PROSITE" id="PS50089">
    <property type="entry name" value="ZF_RING_2"/>
    <property type="match status" value="1"/>
</dbReference>
<dbReference type="InterPro" id="IPR000330">
    <property type="entry name" value="SNF2_N"/>
</dbReference>
<dbReference type="GO" id="GO:0008270">
    <property type="term" value="F:zinc ion binding"/>
    <property type="evidence" value="ECO:0007669"/>
    <property type="project" value="UniProtKB-KW"/>
</dbReference>
<dbReference type="Pfam" id="PF00176">
    <property type="entry name" value="SNF2-rel_dom"/>
    <property type="match status" value="1"/>
</dbReference>
<dbReference type="PROSITE" id="PS51194">
    <property type="entry name" value="HELICASE_CTER"/>
    <property type="match status" value="1"/>
</dbReference>
<evidence type="ECO:0000256" key="8">
    <source>
        <dbReference type="ARBA" id="ARBA00022833"/>
    </source>
</evidence>
<evidence type="ECO:0008006" key="18">
    <source>
        <dbReference type="Google" id="ProtNLM"/>
    </source>
</evidence>
<dbReference type="Pfam" id="PF08797">
    <property type="entry name" value="HIRAN"/>
    <property type="match status" value="1"/>
</dbReference>
<organism evidence="16 17">
    <name type="scientific">Musa troglodytarum</name>
    <name type="common">fe'i banana</name>
    <dbReference type="NCBI Taxonomy" id="320322"/>
    <lineage>
        <taxon>Eukaryota</taxon>
        <taxon>Viridiplantae</taxon>
        <taxon>Streptophyta</taxon>
        <taxon>Embryophyta</taxon>
        <taxon>Tracheophyta</taxon>
        <taxon>Spermatophyta</taxon>
        <taxon>Magnoliopsida</taxon>
        <taxon>Liliopsida</taxon>
        <taxon>Zingiberales</taxon>
        <taxon>Musaceae</taxon>
        <taxon>Musa</taxon>
    </lineage>
</organism>
<dbReference type="InterPro" id="IPR013083">
    <property type="entry name" value="Znf_RING/FYVE/PHD"/>
</dbReference>
<evidence type="ECO:0000256" key="4">
    <source>
        <dbReference type="ARBA" id="ARBA00022741"/>
    </source>
</evidence>
<feature type="domain" description="RING-type" evidence="13">
    <location>
        <begin position="634"/>
        <end position="673"/>
    </location>
</feature>
<dbReference type="GO" id="GO:0003676">
    <property type="term" value="F:nucleic acid binding"/>
    <property type="evidence" value="ECO:0007669"/>
    <property type="project" value="InterPro"/>
</dbReference>
<evidence type="ECO:0000259" key="14">
    <source>
        <dbReference type="PROSITE" id="PS51192"/>
    </source>
</evidence>
<dbReference type="PANTHER" id="PTHR45626:SF17">
    <property type="entry name" value="HELICASE-LIKE TRANSCRIPTION FACTOR"/>
    <property type="match status" value="1"/>
</dbReference>
<evidence type="ECO:0000256" key="7">
    <source>
        <dbReference type="ARBA" id="ARBA00022806"/>
    </source>
</evidence>
<keyword evidence="9" id="KW-0067">ATP-binding</keyword>
<evidence type="ECO:0000256" key="5">
    <source>
        <dbReference type="ARBA" id="ARBA00022771"/>
    </source>
</evidence>
<keyword evidence="7" id="KW-0347">Helicase</keyword>
<dbReference type="Gene3D" id="3.30.70.2330">
    <property type="match status" value="1"/>
</dbReference>
<evidence type="ECO:0000256" key="11">
    <source>
        <dbReference type="PROSITE-ProRule" id="PRU00175"/>
    </source>
</evidence>
<keyword evidence="17" id="KW-1185">Reference proteome</keyword>
<reference evidence="16" key="1">
    <citation type="submission" date="2022-05" db="EMBL/GenBank/DDBJ databases">
        <title>The Musa troglodytarum L. genome provides insights into the mechanism of non-climacteric behaviour and enrichment of carotenoids.</title>
        <authorList>
            <person name="Wang J."/>
        </authorList>
    </citation>
    <scope>NUCLEOTIDE SEQUENCE</scope>
    <source>
        <tissue evidence="16">Leaf</tissue>
    </source>
</reference>
<evidence type="ECO:0000256" key="3">
    <source>
        <dbReference type="ARBA" id="ARBA00022723"/>
    </source>
</evidence>
<comment type="similarity">
    <text evidence="2">Belongs to the SNF2/RAD54 helicase family. RAD16 subfamily.</text>
</comment>
<dbReference type="SMART" id="SM00910">
    <property type="entry name" value="HIRAN"/>
    <property type="match status" value="1"/>
</dbReference>
<dbReference type="SMART" id="SM00487">
    <property type="entry name" value="DEXDc"/>
    <property type="match status" value="1"/>
</dbReference>
<keyword evidence="6" id="KW-0378">Hydrolase</keyword>
<evidence type="ECO:0000256" key="12">
    <source>
        <dbReference type="SAM" id="MobiDB-lite"/>
    </source>
</evidence>
<keyword evidence="3" id="KW-0479">Metal-binding</keyword>
<dbReference type="GO" id="GO:0005634">
    <property type="term" value="C:nucleus"/>
    <property type="evidence" value="ECO:0007669"/>
    <property type="project" value="UniProtKB-SubCell"/>
</dbReference>
<dbReference type="Pfam" id="PF00097">
    <property type="entry name" value="zf-C3HC4"/>
    <property type="match status" value="1"/>
</dbReference>
<evidence type="ECO:0000256" key="2">
    <source>
        <dbReference type="ARBA" id="ARBA00008438"/>
    </source>
</evidence>
<dbReference type="AlphaFoldDB" id="A0A9E7L4X5"/>
<dbReference type="InterPro" id="IPR001841">
    <property type="entry name" value="Znf_RING"/>
</dbReference>
<dbReference type="InterPro" id="IPR049730">
    <property type="entry name" value="SNF2/RAD54-like_C"/>
</dbReference>
<protein>
    <recommendedName>
        <fullName evidence="18">SWI/SNF-related matrix-associated actin-dependent regulator of chromatin subfamily A member 3-like 1</fullName>
    </recommendedName>
</protein>
<feature type="domain" description="Helicase ATP-binding" evidence="14">
    <location>
        <begin position="254"/>
        <end position="468"/>
    </location>
</feature>
<dbReference type="GO" id="GO:0004386">
    <property type="term" value="F:helicase activity"/>
    <property type="evidence" value="ECO:0007669"/>
    <property type="project" value="UniProtKB-KW"/>
</dbReference>
<keyword evidence="8" id="KW-0862">Zinc</keyword>
<feature type="domain" description="Helicase C-terminal" evidence="15">
    <location>
        <begin position="710"/>
        <end position="875"/>
    </location>
</feature>
<evidence type="ECO:0000259" key="15">
    <source>
        <dbReference type="PROSITE" id="PS51194"/>
    </source>
</evidence>
<dbReference type="PROSITE" id="PS00518">
    <property type="entry name" value="ZF_RING_1"/>
    <property type="match status" value="1"/>
</dbReference>
<name>A0A9E7L4X5_9LILI</name>
<dbReference type="PANTHER" id="PTHR45626">
    <property type="entry name" value="TRANSCRIPTION TERMINATION FACTOR 2-RELATED"/>
    <property type="match status" value="1"/>
</dbReference>
<evidence type="ECO:0000256" key="1">
    <source>
        <dbReference type="ARBA" id="ARBA00004123"/>
    </source>
</evidence>
<dbReference type="Pfam" id="PF00271">
    <property type="entry name" value="Helicase_C"/>
    <property type="match status" value="1"/>
</dbReference>
<keyword evidence="5 11" id="KW-0863">Zinc-finger</keyword>
<dbReference type="InterPro" id="IPR014905">
    <property type="entry name" value="HIRAN"/>
</dbReference>
<gene>
    <name evidence="16" type="ORF">MUK42_06738</name>
</gene>
<evidence type="ECO:0000256" key="6">
    <source>
        <dbReference type="ARBA" id="ARBA00022801"/>
    </source>
</evidence>
<evidence type="ECO:0000256" key="9">
    <source>
        <dbReference type="ARBA" id="ARBA00022840"/>
    </source>
</evidence>
<dbReference type="InterPro" id="IPR018957">
    <property type="entry name" value="Znf_C3HC4_RING-type"/>
</dbReference>
<evidence type="ECO:0000313" key="17">
    <source>
        <dbReference type="Proteomes" id="UP001055439"/>
    </source>
</evidence>
<dbReference type="SUPFAM" id="SSF52540">
    <property type="entry name" value="P-loop containing nucleoside triphosphate hydrolases"/>
    <property type="match status" value="2"/>
</dbReference>
<dbReference type="GO" id="GO:0005524">
    <property type="term" value="F:ATP binding"/>
    <property type="evidence" value="ECO:0007669"/>
    <property type="project" value="UniProtKB-KW"/>
</dbReference>
<dbReference type="SUPFAM" id="SSF57850">
    <property type="entry name" value="RING/U-box"/>
    <property type="match status" value="1"/>
</dbReference>
<dbReference type="InterPro" id="IPR038718">
    <property type="entry name" value="SNF2-like_sf"/>
</dbReference>
<dbReference type="EMBL" id="CP097510">
    <property type="protein sequence ID" value="URE38180.1"/>
    <property type="molecule type" value="Genomic_DNA"/>
</dbReference>
<sequence length="912" mass="101018">MDEQEEQQLWRRLIDDDDDYDAAASDSQEHPSDAVLVGFVIANIVGLRYYTGAISGREMVGLVREPLNPYDPNAIKVLNTRTVQVGHIERAAAAALAPLLDSCLVSVEAIVPKPPSKNRNPYRLPCQVHLFARPDAIPVVRAAVFEGGLQLIEYDDHEFGLSEAAIVQEENSKKSKSGKHGKSVDKIFALVGKGDEGKIAPLKPPKEVIVSELFEHQKEGLGWLVGRENSCELPPFWEMRDGSYLNVLTNHQTLERPEPLKGGIFADDMGLGKTLTLLSLIATNKPGGFPSSSTSNLQGEDERINSSSGTKSRSGKKVVKSCKRRKLDGGEVQKNEALGLKTTLVVCPPSVLTSWITQLEEHTGPGSMKVYLYHGERTREPEELLKYDIVMTTYTTLSAEFGDPSSPMKETEWFRVILDEAHVIKNFGAQQTKAVIALKAERRWVVTGTPIQNSSFDLFSLMAFLRFQPFSIKSYWQNLVQRPLDQGTKSGLSRLQFGDIISDKRNIQALVGTISLRRTKAAENGSTGLVGLPSKTIETCFVELSAEEREQYDRLESEAQNTIREYIDADTILHNYSTVLHIILRLRQICNDVALCPSDIKSFLPSNALEDVSQNPELLKKLASLVEDGDDFDCPVCLSPPLKTVITCCAHIFCQACILKTLKHLNASCPICRHPLSKTDLFVAPPTKSTNDDGSKTCLSNRPLSSKVSFLLKLLLASKEQNPSTKSVVFSQFRKMLILLQEPLKDAGFVILRLDGTMSTKRRAEVIKRFGKCGPGEPTVLLASLKAAGTGINLTAASRVYLMEPWWNPAVEEQAMDRVHRIGQKEEVKVVRLIARGSIEERILKLQERKKKLASGAFGRKAAKEQKQVRLEDLRIMMHLNLGCVVIEMCGSTIACCSPCGVTIVRWPSDIS</sequence>
<dbReference type="Gene3D" id="3.30.40.10">
    <property type="entry name" value="Zinc/RING finger domain, C3HC4 (zinc finger)"/>
    <property type="match status" value="1"/>
</dbReference>
<dbReference type="GO" id="GO:0008094">
    <property type="term" value="F:ATP-dependent activity, acting on DNA"/>
    <property type="evidence" value="ECO:0007669"/>
    <property type="project" value="TreeGrafter"/>
</dbReference>
<evidence type="ECO:0000256" key="10">
    <source>
        <dbReference type="ARBA" id="ARBA00023242"/>
    </source>
</evidence>
<dbReference type="Gene3D" id="3.40.50.10810">
    <property type="entry name" value="Tandem AAA-ATPase domain"/>
    <property type="match status" value="1"/>
</dbReference>
<dbReference type="GO" id="GO:0006281">
    <property type="term" value="P:DNA repair"/>
    <property type="evidence" value="ECO:0007669"/>
    <property type="project" value="TreeGrafter"/>
</dbReference>
<dbReference type="OrthoDB" id="448448at2759"/>
<comment type="subcellular location">
    <subcellularLocation>
        <location evidence="1">Nucleus</location>
    </subcellularLocation>
</comment>
<keyword evidence="4" id="KW-0547">Nucleotide-binding</keyword>